<keyword evidence="3 5" id="KW-0808">Transferase</keyword>
<dbReference type="SUPFAM" id="SSF53448">
    <property type="entry name" value="Nucleotide-diphospho-sugar transferases"/>
    <property type="match status" value="1"/>
</dbReference>
<dbReference type="AlphaFoldDB" id="A0A3P1BTZ0"/>
<keyword evidence="2" id="KW-0328">Glycosyltransferase</keyword>
<evidence type="ECO:0000259" key="4">
    <source>
        <dbReference type="Pfam" id="PF00535"/>
    </source>
</evidence>
<feature type="domain" description="Glycosyltransferase 2-like" evidence="4">
    <location>
        <begin position="6"/>
        <end position="179"/>
    </location>
</feature>
<dbReference type="Pfam" id="PF00535">
    <property type="entry name" value="Glycos_transf_2"/>
    <property type="match status" value="1"/>
</dbReference>
<evidence type="ECO:0000256" key="1">
    <source>
        <dbReference type="ARBA" id="ARBA00006739"/>
    </source>
</evidence>
<dbReference type="Gene3D" id="3.90.550.10">
    <property type="entry name" value="Spore Coat Polysaccharide Biosynthesis Protein SpsA, Chain A"/>
    <property type="match status" value="1"/>
</dbReference>
<organism evidence="5 6">
    <name type="scientific">Larkinella rosea</name>
    <dbReference type="NCBI Taxonomy" id="2025312"/>
    <lineage>
        <taxon>Bacteria</taxon>
        <taxon>Pseudomonadati</taxon>
        <taxon>Bacteroidota</taxon>
        <taxon>Cytophagia</taxon>
        <taxon>Cytophagales</taxon>
        <taxon>Spirosomataceae</taxon>
        <taxon>Larkinella</taxon>
    </lineage>
</organism>
<dbReference type="GO" id="GO:0016757">
    <property type="term" value="F:glycosyltransferase activity"/>
    <property type="evidence" value="ECO:0007669"/>
    <property type="project" value="UniProtKB-KW"/>
</dbReference>
<proteinExistence type="inferred from homology"/>
<protein>
    <submittedName>
        <fullName evidence="5">Glycosyltransferase family 2 protein</fullName>
    </submittedName>
</protein>
<gene>
    <name evidence="5" type="ORF">EHT25_13885</name>
</gene>
<dbReference type="RefSeq" id="WP_124875437.1">
    <property type="nucleotide sequence ID" value="NZ_RQJO01000008.1"/>
</dbReference>
<dbReference type="PANTHER" id="PTHR43179">
    <property type="entry name" value="RHAMNOSYLTRANSFERASE WBBL"/>
    <property type="match status" value="1"/>
</dbReference>
<keyword evidence="6" id="KW-1185">Reference proteome</keyword>
<dbReference type="EMBL" id="RQJO01000008">
    <property type="protein sequence ID" value="RRB04575.1"/>
    <property type="molecule type" value="Genomic_DNA"/>
</dbReference>
<dbReference type="Proteomes" id="UP000271925">
    <property type="component" value="Unassembled WGS sequence"/>
</dbReference>
<dbReference type="OrthoDB" id="9771846at2"/>
<evidence type="ECO:0000256" key="3">
    <source>
        <dbReference type="ARBA" id="ARBA00022679"/>
    </source>
</evidence>
<dbReference type="CDD" id="cd04186">
    <property type="entry name" value="GT_2_like_c"/>
    <property type="match status" value="1"/>
</dbReference>
<name>A0A3P1BTZ0_9BACT</name>
<dbReference type="PANTHER" id="PTHR43179:SF12">
    <property type="entry name" value="GALACTOFURANOSYLTRANSFERASE GLFT2"/>
    <property type="match status" value="1"/>
</dbReference>
<sequence>MDDVAIVILNYNGKTFLEQFLPSVLANAEGFPVYVADNNSTDDSLAFLQKRFSSVRLIHLPINLGYAGGYNAALKQIEARFYLLLNSDVEVSPNWLTPLLALMKSNSRIAACQPKLRDFKNPRLFEYAGAAGGYIDYLGYPFCRGRLFDTGEDDRHQYDDAREIFWATGACMLVRSDVFHRLDGFDPRFFAHMEEIDWCWRAKNAGYQIWYCPDSVVFHVGGGTLHKSNPHKTFLNYRNSLAMLYKNLPEGHVFLNLMIRLVLDGLSGLRFLASGHWRDTLAILKAHFTFYSWLPYLRKQRNALADLRKNRITHREIYPHSIIWQYFVKGKKTFGELPKVENNPNL</sequence>
<dbReference type="InterPro" id="IPR029044">
    <property type="entry name" value="Nucleotide-diphossugar_trans"/>
</dbReference>
<evidence type="ECO:0000256" key="2">
    <source>
        <dbReference type="ARBA" id="ARBA00022676"/>
    </source>
</evidence>
<dbReference type="InterPro" id="IPR001173">
    <property type="entry name" value="Glyco_trans_2-like"/>
</dbReference>
<evidence type="ECO:0000313" key="6">
    <source>
        <dbReference type="Proteomes" id="UP000271925"/>
    </source>
</evidence>
<comment type="similarity">
    <text evidence="1">Belongs to the glycosyltransferase 2 family.</text>
</comment>
<reference evidence="5 6" key="1">
    <citation type="submission" date="2018-11" db="EMBL/GenBank/DDBJ databases">
        <authorList>
            <person name="Zhou Z."/>
            <person name="Wang G."/>
        </authorList>
    </citation>
    <scope>NUCLEOTIDE SEQUENCE [LARGE SCALE GENOMIC DNA]</scope>
    <source>
        <strain evidence="5 6">KCTC52004</strain>
    </source>
</reference>
<evidence type="ECO:0000313" key="5">
    <source>
        <dbReference type="EMBL" id="RRB04575.1"/>
    </source>
</evidence>
<accession>A0A3P1BTZ0</accession>
<comment type="caution">
    <text evidence="5">The sequence shown here is derived from an EMBL/GenBank/DDBJ whole genome shotgun (WGS) entry which is preliminary data.</text>
</comment>